<protein>
    <recommendedName>
        <fullName evidence="2">histidine kinase</fullName>
        <ecNumber evidence="2">2.7.13.3</ecNumber>
    </recommendedName>
</protein>
<dbReference type="FunFam" id="1.10.287.130:FF:000001">
    <property type="entry name" value="Two-component sensor histidine kinase"/>
    <property type="match status" value="1"/>
</dbReference>
<dbReference type="SUPFAM" id="SSF55874">
    <property type="entry name" value="ATPase domain of HSP90 chaperone/DNA topoisomerase II/histidine kinase"/>
    <property type="match status" value="1"/>
</dbReference>
<dbReference type="PANTHER" id="PTHR43711">
    <property type="entry name" value="TWO-COMPONENT HISTIDINE KINASE"/>
    <property type="match status" value="1"/>
</dbReference>
<evidence type="ECO:0000313" key="11">
    <source>
        <dbReference type="Proteomes" id="UP000231553"/>
    </source>
</evidence>
<keyword evidence="5" id="KW-0418">Kinase</keyword>
<sequence>MIADLNAFPAGCLAFDLRDPAVLTIVLTCGGLLFAFLRMRQYPNTLGHRWFQIGIGAMALWLVAIGLQISNDSLSCKMLWEEVAWFGVVLMPTVWAFFLYEYALGRKVNRLLGLAGTLVAPVLITAGTLTNAYHGQFYGLDSHLVTENGRTFVEFSLGPLYYIVVGYLYAVVAVGLALAFIPTLKAPAAVRSFVKKLLFLTSLPVLANLAYMLGGVTVAGLDPAPFAFSVSLVGLVWLMADDRWVDITAMGREVLFHNSTDPILIIGLDGRLCDASPAARRLFAADRLRPGDHLTQTSDIGQLVQRVLCDGSDFVPPTIQRGGYSFVPRIYPIDLMHMKSKLGWIITLVDVTAQETALQQARAADIAKTQFLSTVSHELRTPLTVINGAIRLMNKGNLGADQVERLIKMTSDNAETLAKLVDDLLDVQRIDNEGFKLKREKLDLNPLAETALSRIQSYQSQKFIAFSLETDGAALCVDGDPQRLGQVLANILSNAIKFSKDPGEVRIRLSRTDTTAEIRISDNGIGIPEEARDTVFGRFTQVESPGSRTRGGSGLGMHISRQILRQHDGTIDFESEVGKGTTFIVTLPLWQPQEAALVQGEDDEAAPMRKTAS</sequence>
<dbReference type="SMART" id="SM00388">
    <property type="entry name" value="HisKA"/>
    <property type="match status" value="1"/>
</dbReference>
<evidence type="ECO:0000259" key="9">
    <source>
        <dbReference type="PROSITE" id="PS50109"/>
    </source>
</evidence>
<dbReference type="Pfam" id="PF16927">
    <property type="entry name" value="HisKA_7TM"/>
    <property type="match status" value="1"/>
</dbReference>
<dbReference type="FunFam" id="3.30.565.10:FF:000006">
    <property type="entry name" value="Sensor histidine kinase WalK"/>
    <property type="match status" value="1"/>
</dbReference>
<dbReference type="Gene3D" id="1.10.287.130">
    <property type="match status" value="1"/>
</dbReference>
<dbReference type="SUPFAM" id="SSF47384">
    <property type="entry name" value="Homodimeric domain of signal transducing histidine kinase"/>
    <property type="match status" value="1"/>
</dbReference>
<dbReference type="InterPro" id="IPR005467">
    <property type="entry name" value="His_kinase_dom"/>
</dbReference>
<dbReference type="CDD" id="cd00082">
    <property type="entry name" value="HisKA"/>
    <property type="match status" value="1"/>
</dbReference>
<feature type="transmembrane region" description="Helical" evidence="8">
    <location>
        <begin position="50"/>
        <end position="71"/>
    </location>
</feature>
<dbReference type="AlphaFoldDB" id="A0A2M8IXT9"/>
<keyword evidence="3" id="KW-0597">Phosphoprotein</keyword>
<keyword evidence="8" id="KW-0812">Transmembrane</keyword>
<evidence type="ECO:0000256" key="2">
    <source>
        <dbReference type="ARBA" id="ARBA00012438"/>
    </source>
</evidence>
<dbReference type="EMBL" id="PGTB01000100">
    <property type="protein sequence ID" value="PJE35304.1"/>
    <property type="molecule type" value="Genomic_DNA"/>
</dbReference>
<dbReference type="EC" id="2.7.13.3" evidence="2"/>
<dbReference type="Pfam" id="PF02518">
    <property type="entry name" value="HATPase_c"/>
    <property type="match status" value="1"/>
</dbReference>
<feature type="transmembrane region" description="Helical" evidence="8">
    <location>
        <begin position="193"/>
        <end position="211"/>
    </location>
</feature>
<gene>
    <name evidence="10" type="ORF">CVM52_17795</name>
</gene>
<evidence type="ECO:0000313" key="10">
    <source>
        <dbReference type="EMBL" id="PJE35304.1"/>
    </source>
</evidence>
<evidence type="ECO:0000256" key="8">
    <source>
        <dbReference type="SAM" id="Phobius"/>
    </source>
</evidence>
<dbReference type="SMART" id="SM00387">
    <property type="entry name" value="HATPase_c"/>
    <property type="match status" value="1"/>
</dbReference>
<dbReference type="Pfam" id="PF00512">
    <property type="entry name" value="HisKA"/>
    <property type="match status" value="1"/>
</dbReference>
<dbReference type="InterPro" id="IPR003661">
    <property type="entry name" value="HisK_dim/P_dom"/>
</dbReference>
<keyword evidence="11" id="KW-1185">Reference proteome</keyword>
<keyword evidence="6" id="KW-0902">Two-component regulatory system</keyword>
<comment type="caution">
    <text evidence="10">The sequence shown here is derived from an EMBL/GenBank/DDBJ whole genome shotgun (WGS) entry which is preliminary data.</text>
</comment>
<dbReference type="InterPro" id="IPR003594">
    <property type="entry name" value="HATPase_dom"/>
</dbReference>
<dbReference type="InterPro" id="IPR050736">
    <property type="entry name" value="Sensor_HK_Regulatory"/>
</dbReference>
<dbReference type="Proteomes" id="UP000231553">
    <property type="component" value="Unassembled WGS sequence"/>
</dbReference>
<dbReference type="PANTHER" id="PTHR43711:SF26">
    <property type="entry name" value="SENSOR HISTIDINE KINASE RCSC"/>
    <property type="match status" value="1"/>
</dbReference>
<feature type="transmembrane region" description="Helical" evidence="8">
    <location>
        <begin position="20"/>
        <end position="38"/>
    </location>
</feature>
<keyword evidence="8" id="KW-1133">Transmembrane helix</keyword>
<organism evidence="10 11">
    <name type="scientific">Pseudooceanicola lipolyticus</name>
    <dbReference type="NCBI Taxonomy" id="2029104"/>
    <lineage>
        <taxon>Bacteria</taxon>
        <taxon>Pseudomonadati</taxon>
        <taxon>Pseudomonadota</taxon>
        <taxon>Alphaproteobacteria</taxon>
        <taxon>Rhodobacterales</taxon>
        <taxon>Paracoccaceae</taxon>
        <taxon>Pseudooceanicola</taxon>
    </lineage>
</organism>
<dbReference type="InterPro" id="IPR036890">
    <property type="entry name" value="HATPase_C_sf"/>
</dbReference>
<evidence type="ECO:0000256" key="3">
    <source>
        <dbReference type="ARBA" id="ARBA00022553"/>
    </source>
</evidence>
<name>A0A2M8IXT9_9RHOB</name>
<dbReference type="InterPro" id="IPR031621">
    <property type="entry name" value="HisKA_7TM"/>
</dbReference>
<comment type="catalytic activity">
    <reaction evidence="1">
        <text>ATP + protein L-histidine = ADP + protein N-phospho-L-histidine.</text>
        <dbReference type="EC" id="2.7.13.3"/>
    </reaction>
</comment>
<feature type="domain" description="Histidine kinase" evidence="9">
    <location>
        <begin position="374"/>
        <end position="591"/>
    </location>
</feature>
<accession>A0A2M8IXT9</accession>
<dbReference type="InterPro" id="IPR036097">
    <property type="entry name" value="HisK_dim/P_sf"/>
</dbReference>
<evidence type="ECO:0000256" key="4">
    <source>
        <dbReference type="ARBA" id="ARBA00022679"/>
    </source>
</evidence>
<feature type="transmembrane region" description="Helical" evidence="8">
    <location>
        <begin position="111"/>
        <end position="133"/>
    </location>
</feature>
<evidence type="ECO:0000256" key="1">
    <source>
        <dbReference type="ARBA" id="ARBA00000085"/>
    </source>
</evidence>
<feature type="transmembrane region" description="Helical" evidence="8">
    <location>
        <begin position="160"/>
        <end position="181"/>
    </location>
</feature>
<dbReference type="OrthoDB" id="9801651at2"/>
<dbReference type="Gene3D" id="3.30.565.10">
    <property type="entry name" value="Histidine kinase-like ATPase, C-terminal domain"/>
    <property type="match status" value="1"/>
</dbReference>
<dbReference type="InterPro" id="IPR004358">
    <property type="entry name" value="Sig_transdc_His_kin-like_C"/>
</dbReference>
<dbReference type="PROSITE" id="PS50109">
    <property type="entry name" value="HIS_KIN"/>
    <property type="match status" value="1"/>
</dbReference>
<feature type="transmembrane region" description="Helical" evidence="8">
    <location>
        <begin position="83"/>
        <end position="104"/>
    </location>
</feature>
<keyword evidence="4" id="KW-0808">Transferase</keyword>
<evidence type="ECO:0000256" key="7">
    <source>
        <dbReference type="ARBA" id="ARBA00023136"/>
    </source>
</evidence>
<evidence type="ECO:0000256" key="6">
    <source>
        <dbReference type="ARBA" id="ARBA00023012"/>
    </source>
</evidence>
<dbReference type="PRINTS" id="PR00344">
    <property type="entry name" value="BCTRLSENSOR"/>
</dbReference>
<proteinExistence type="predicted"/>
<reference evidence="10 11" key="1">
    <citation type="journal article" date="2018" name="Int. J. Syst. Evol. Microbiol.">
        <title>Pseudooceanicola lipolyticus sp. nov., a marine alphaproteobacterium, reclassification of Oceanicola flagellatus as Pseudooceanicola flagellatus comb. nov. and emended description of the genus Pseudooceanicola.</title>
        <authorList>
            <person name="Huang M.-M."/>
            <person name="Guo L.-L."/>
            <person name="Wu Y.-H."/>
            <person name="Lai Q.-L."/>
            <person name="Shao Z.-Z."/>
            <person name="Wang C.-S."/>
            <person name="Wu M."/>
            <person name="Xu X.-W."/>
        </authorList>
    </citation>
    <scope>NUCLEOTIDE SEQUENCE [LARGE SCALE GENOMIC DNA]</scope>
    <source>
        <strain evidence="10 11">157</strain>
    </source>
</reference>
<evidence type="ECO:0000256" key="5">
    <source>
        <dbReference type="ARBA" id="ARBA00022777"/>
    </source>
</evidence>
<keyword evidence="7 8" id="KW-0472">Membrane</keyword>
<dbReference type="GO" id="GO:0000155">
    <property type="term" value="F:phosphorelay sensor kinase activity"/>
    <property type="evidence" value="ECO:0007669"/>
    <property type="project" value="InterPro"/>
</dbReference>